<dbReference type="GO" id="GO:0000272">
    <property type="term" value="P:polysaccharide catabolic process"/>
    <property type="evidence" value="ECO:0007669"/>
    <property type="project" value="InterPro"/>
</dbReference>
<dbReference type="SUPFAM" id="SSF53300">
    <property type="entry name" value="vWA-like"/>
    <property type="match status" value="1"/>
</dbReference>
<sequence length="324" mass="35228">MAALGLLVLAFPEVANAQPSFKEEHVIILLDRSGSMTSTRTDGSTRFQAGIVMARDTVEFTSPDNLPRYFAIWSFEGSTYAKHLDFTQDIQTVLNTLNAIQVGQGVTPLAYAACAAVDELRLFRPQILARKRIQLSSDGEENSSPVGTQCQGADSPVMASQSWQWKVRNKLRTGNAQNENAVPYAIVSDIVFFGSFLRFQPGFVAQPTLQEILGNGQRPVPAGYALPVEGPFVTYLRMLATESGGKMRVVDDAAPRPVYGDVNGDGCVDMGDYDTVIQNFGLTVPPGDVRADVNEDRTVDYGDYSVVMANWGMGGRCALPLRGE</sequence>
<reference evidence="4" key="2">
    <citation type="submission" date="2012-03" db="EMBL/GenBank/DDBJ databases">
        <title>Genome sequence of the fruiting myxobacterium Corallococcus coralloides DSM 2259.</title>
        <authorList>
            <person name="Huntley S."/>
            <person name="Zhang Y."/>
            <person name="Treuner-Lange A."/>
            <person name="Sensen C.W."/>
            <person name="Sogaard-Andersen L."/>
        </authorList>
    </citation>
    <scope>NUCLEOTIDE SEQUENCE [LARGE SCALE GENOMIC DNA]</scope>
    <source>
        <strain evidence="4">ATCC 25202 / DSM 2259 / NBRC 100086 / M2</strain>
    </source>
</reference>
<keyword evidence="1" id="KW-0732">Signal</keyword>
<dbReference type="InParanoid" id="H8N1J2"/>
<dbReference type="AlphaFoldDB" id="H8N1J2"/>
<protein>
    <recommendedName>
        <fullName evidence="2">VWFA domain-containing protein</fullName>
    </recommendedName>
</protein>
<dbReference type="InterPro" id="IPR002035">
    <property type="entry name" value="VWF_A"/>
</dbReference>
<evidence type="ECO:0000259" key="2">
    <source>
        <dbReference type="Pfam" id="PF13519"/>
    </source>
</evidence>
<dbReference type="EMBL" id="CP003389">
    <property type="protein sequence ID" value="AFE04295.1"/>
    <property type="molecule type" value="Genomic_DNA"/>
</dbReference>
<accession>H8N1J2</accession>
<dbReference type="HOGENOM" id="CLU_857153_0_0_7"/>
<dbReference type="eggNOG" id="COG2304">
    <property type="taxonomic scope" value="Bacteria"/>
</dbReference>
<dbReference type="Pfam" id="PF13519">
    <property type="entry name" value="VWA_2"/>
    <property type="match status" value="1"/>
</dbReference>
<reference evidence="3 4" key="1">
    <citation type="journal article" date="2012" name="J. Bacteriol.">
        <title>Complete Genome Sequence of the Fruiting Myxobacterium Corallococcus coralloides DSM 2259.</title>
        <authorList>
            <person name="Huntley S."/>
            <person name="Zhang Y."/>
            <person name="Treuner-Lange A."/>
            <person name="Kneip S."/>
            <person name="Sensen C.W."/>
            <person name="Sogaard-Andersen L."/>
        </authorList>
    </citation>
    <scope>NUCLEOTIDE SEQUENCE [LARGE SCALE GENOMIC DNA]</scope>
    <source>
        <strain evidence="4">ATCC 25202 / DSM 2259 / NBRC 100086 / M2</strain>
    </source>
</reference>
<dbReference type="Pfam" id="PF00404">
    <property type="entry name" value="Dockerin_1"/>
    <property type="match status" value="1"/>
</dbReference>
<dbReference type="SUPFAM" id="SSF63446">
    <property type="entry name" value="Type I dockerin domain"/>
    <property type="match status" value="1"/>
</dbReference>
<evidence type="ECO:0000313" key="4">
    <source>
        <dbReference type="Proteomes" id="UP000007587"/>
    </source>
</evidence>
<dbReference type="Gene3D" id="3.40.50.410">
    <property type="entry name" value="von Willebrand factor, type A domain"/>
    <property type="match status" value="1"/>
</dbReference>
<keyword evidence="4" id="KW-1185">Reference proteome</keyword>
<evidence type="ECO:0000313" key="3">
    <source>
        <dbReference type="EMBL" id="AFE04295.1"/>
    </source>
</evidence>
<feature type="chain" id="PRO_5003614889" description="VWFA domain-containing protein" evidence="1">
    <location>
        <begin position="18"/>
        <end position="324"/>
    </location>
</feature>
<organism evidence="3 4">
    <name type="scientific">Corallococcus coralloides (strain ATCC 25202 / DSM 2259 / NBRC 100086 / M2)</name>
    <name type="common">Myxococcus coralloides</name>
    <dbReference type="NCBI Taxonomy" id="1144275"/>
    <lineage>
        <taxon>Bacteria</taxon>
        <taxon>Pseudomonadati</taxon>
        <taxon>Myxococcota</taxon>
        <taxon>Myxococcia</taxon>
        <taxon>Myxococcales</taxon>
        <taxon>Cystobacterineae</taxon>
        <taxon>Myxococcaceae</taxon>
        <taxon>Corallococcus</taxon>
    </lineage>
</organism>
<dbReference type="KEGG" id="ccx:COCOR_01800"/>
<feature type="signal peptide" evidence="1">
    <location>
        <begin position="1"/>
        <end position="17"/>
    </location>
</feature>
<dbReference type="CDD" id="cd14254">
    <property type="entry name" value="Dockerin_II"/>
    <property type="match status" value="1"/>
</dbReference>
<dbReference type="InterPro" id="IPR036465">
    <property type="entry name" value="vWFA_dom_sf"/>
</dbReference>
<name>H8N1J2_CORCM</name>
<dbReference type="InterPro" id="IPR018247">
    <property type="entry name" value="EF_Hand_1_Ca_BS"/>
</dbReference>
<dbReference type="Gene3D" id="1.10.1330.10">
    <property type="entry name" value="Dockerin domain"/>
    <property type="match status" value="1"/>
</dbReference>
<dbReference type="PROSITE" id="PS00018">
    <property type="entry name" value="EF_HAND_1"/>
    <property type="match status" value="2"/>
</dbReference>
<dbReference type="STRING" id="1144275.COCOR_01800"/>
<evidence type="ECO:0000256" key="1">
    <source>
        <dbReference type="SAM" id="SignalP"/>
    </source>
</evidence>
<proteinExistence type="predicted"/>
<gene>
    <name evidence="3" type="ordered locus">COCOR_01800</name>
</gene>
<dbReference type="InterPro" id="IPR036439">
    <property type="entry name" value="Dockerin_dom_sf"/>
</dbReference>
<dbReference type="InterPro" id="IPR002105">
    <property type="entry name" value="Dockerin_1_rpt"/>
</dbReference>
<dbReference type="Proteomes" id="UP000007587">
    <property type="component" value="Chromosome"/>
</dbReference>
<dbReference type="GO" id="GO:0004553">
    <property type="term" value="F:hydrolase activity, hydrolyzing O-glycosyl compounds"/>
    <property type="evidence" value="ECO:0007669"/>
    <property type="project" value="InterPro"/>
</dbReference>
<feature type="domain" description="VWFA" evidence="2">
    <location>
        <begin position="26"/>
        <end position="139"/>
    </location>
</feature>